<evidence type="ECO:0000313" key="2">
    <source>
        <dbReference type="Proteomes" id="UP000188174"/>
    </source>
</evidence>
<gene>
    <name evidence="1" type="ORF">B0E33_15185</name>
</gene>
<accession>A0ABN4WSN9</accession>
<evidence type="ECO:0000313" key="1">
    <source>
        <dbReference type="EMBL" id="AQQ04744.1"/>
    </source>
</evidence>
<keyword evidence="2" id="KW-1185">Reference proteome</keyword>
<dbReference type="Proteomes" id="UP000188174">
    <property type="component" value="Chromosome"/>
</dbReference>
<protein>
    <submittedName>
        <fullName evidence="1">Uncharacterized protein</fullName>
    </submittedName>
</protein>
<reference evidence="1 2" key="1">
    <citation type="submission" date="2017-02" db="EMBL/GenBank/DDBJ databases">
        <authorList>
            <person name="Jeong S."/>
        </authorList>
    </citation>
    <scope>NUCLEOTIDE SEQUENCE [LARGE SCALE GENOMIC DNA]</scope>
    <source>
        <strain evidence="1 2">RMAR6-6</strain>
    </source>
</reference>
<name>A0ABN4WSN9_9HYPH</name>
<proteinExistence type="predicted"/>
<sequence length="161" mass="18735">MADEFQTFLALMGRLNYTWTNTESLLIHMIAGLAGVTKEVATVIFLTLNTSRARIDLVERLAKLDTQKPDLREEVLSLTRDMHKTLKLKNKYNHCIYSFDNEGRNASTILMRISDQKHKIEYGKSSPINSREITLVRETIQKTQTLNKALWEFFKQRKFPV</sequence>
<organism evidence="1 2">
    <name type="scientific">Roseibium algicola</name>
    <dbReference type="NCBI Taxonomy" id="2857014"/>
    <lineage>
        <taxon>Bacteria</taxon>
        <taxon>Pseudomonadati</taxon>
        <taxon>Pseudomonadota</taxon>
        <taxon>Alphaproteobacteria</taxon>
        <taxon>Hyphomicrobiales</taxon>
        <taxon>Stappiaceae</taxon>
        <taxon>Roseibium</taxon>
    </lineage>
</organism>
<dbReference type="EMBL" id="CP019630">
    <property type="protein sequence ID" value="AQQ04744.1"/>
    <property type="molecule type" value="Genomic_DNA"/>
</dbReference>